<dbReference type="Gene3D" id="3.40.30.10">
    <property type="entry name" value="Glutaredoxin"/>
    <property type="match status" value="1"/>
</dbReference>
<evidence type="ECO:0000256" key="1">
    <source>
        <dbReference type="SAM" id="Phobius"/>
    </source>
</evidence>
<reference evidence="3" key="1">
    <citation type="submission" date="2020-04" db="EMBL/GenBank/DDBJ databases">
        <authorList>
            <person name="Neveu A P."/>
        </authorList>
    </citation>
    <scope>NUCLEOTIDE SEQUENCE</scope>
    <source>
        <tissue evidence="3">Whole embryo</tissue>
    </source>
</reference>
<dbReference type="SUPFAM" id="SSF52833">
    <property type="entry name" value="Thioredoxin-like"/>
    <property type="match status" value="1"/>
</dbReference>
<dbReference type="InterPro" id="IPR036249">
    <property type="entry name" value="Thioredoxin-like_sf"/>
</dbReference>
<evidence type="ECO:0000259" key="2">
    <source>
        <dbReference type="PROSITE" id="PS51352"/>
    </source>
</evidence>
<dbReference type="AlphaFoldDB" id="A0A6F9DW87"/>
<organism evidence="3">
    <name type="scientific">Phallusia mammillata</name>
    <dbReference type="NCBI Taxonomy" id="59560"/>
    <lineage>
        <taxon>Eukaryota</taxon>
        <taxon>Metazoa</taxon>
        <taxon>Chordata</taxon>
        <taxon>Tunicata</taxon>
        <taxon>Ascidiacea</taxon>
        <taxon>Phlebobranchia</taxon>
        <taxon>Ascidiidae</taxon>
        <taxon>Phallusia</taxon>
    </lineage>
</organism>
<dbReference type="PANTHER" id="PTHR45663:SF11">
    <property type="entry name" value="GEO12009P1"/>
    <property type="match status" value="1"/>
</dbReference>
<feature type="domain" description="Thioredoxin" evidence="2">
    <location>
        <begin position="132"/>
        <end position="267"/>
    </location>
</feature>
<evidence type="ECO:0000313" key="3">
    <source>
        <dbReference type="EMBL" id="CAB3267135.1"/>
    </source>
</evidence>
<dbReference type="PROSITE" id="PS51352">
    <property type="entry name" value="THIOREDOXIN_2"/>
    <property type="match status" value="1"/>
</dbReference>
<gene>
    <name evidence="3" type="primary">Tmx2b</name>
</gene>
<feature type="transmembrane region" description="Helical" evidence="1">
    <location>
        <begin position="21"/>
        <end position="38"/>
    </location>
</feature>
<dbReference type="InterPro" id="IPR013766">
    <property type="entry name" value="Thioredoxin_domain"/>
</dbReference>
<dbReference type="PANTHER" id="PTHR45663">
    <property type="entry name" value="GEO12009P1"/>
    <property type="match status" value="1"/>
</dbReference>
<accession>A0A6F9DW87</accession>
<keyword evidence="1" id="KW-1133">Transmembrane helix</keyword>
<dbReference type="GO" id="GO:0005737">
    <property type="term" value="C:cytoplasm"/>
    <property type="evidence" value="ECO:0007669"/>
    <property type="project" value="TreeGrafter"/>
</dbReference>
<name>A0A6F9DW87_9ASCI</name>
<dbReference type="GO" id="GO:0015035">
    <property type="term" value="F:protein-disulfide reductase activity"/>
    <property type="evidence" value="ECO:0007669"/>
    <property type="project" value="TreeGrafter"/>
</dbReference>
<keyword evidence="1" id="KW-0472">Membrane</keyword>
<protein>
    <submittedName>
        <fullName evidence="3">Thioredoxin-related transmembrane protein 2-B</fullName>
    </submittedName>
</protein>
<keyword evidence="1 3" id="KW-0812">Transmembrane</keyword>
<dbReference type="EMBL" id="LR791273">
    <property type="protein sequence ID" value="CAB3267135.1"/>
    <property type="molecule type" value="mRNA"/>
</dbReference>
<dbReference type="Pfam" id="PF00085">
    <property type="entry name" value="Thioredoxin"/>
    <property type="match status" value="1"/>
</dbReference>
<proteinExistence type="evidence at transcript level"/>
<sequence length="276" mass="31942">MAIITPLLLFLKNSKSWKKSLTPGLISSLLLSIMFVFVRKVWPMCSYLPSEQDELCTFDWREVEMFMFFMCLMVLKNRTAVSLEQMITTVLMYSKLANAVLFYRLDVRLCIIYTALCLVRLWMFPENFEDGPEEITYFSDKTLKDVLVEDPKVTWVVLFHATWSPPCRAVSPAFSALSNEFAIEYLRFGKVDVGKYPDAAKEYGVSTSTLSSQLPTVIVFEDGKMADWRPMIGPKKKFIKYVFSEENMKRDFGMQQLHNKALEISKLKAKKSKKND</sequence>